<dbReference type="GO" id="GO:0043814">
    <property type="term" value="F:phospholactate guanylyltransferase activity"/>
    <property type="evidence" value="ECO:0007669"/>
    <property type="project" value="InterPro"/>
</dbReference>
<evidence type="ECO:0000256" key="2">
    <source>
        <dbReference type="ARBA" id="ARBA00022695"/>
    </source>
</evidence>
<evidence type="ECO:0000256" key="3">
    <source>
        <dbReference type="ARBA" id="ARBA00022741"/>
    </source>
</evidence>
<keyword evidence="4" id="KW-0342">GTP-binding</keyword>
<evidence type="ECO:0000256" key="1">
    <source>
        <dbReference type="ARBA" id="ARBA00022679"/>
    </source>
</evidence>
<evidence type="ECO:0000256" key="4">
    <source>
        <dbReference type="ARBA" id="ARBA00023134"/>
    </source>
</evidence>
<dbReference type="SUPFAM" id="SSF53448">
    <property type="entry name" value="Nucleotide-diphospho-sugar transferases"/>
    <property type="match status" value="1"/>
</dbReference>
<name>A0A6J6D0H5_9ZZZZ</name>
<evidence type="ECO:0000313" key="5">
    <source>
        <dbReference type="EMBL" id="CAB4556896.1"/>
    </source>
</evidence>
<sequence>MQCAVIIPVKSFTIAKGRLADTLHADEREKLARTCAETVVLAARPLPTYVVCNDDSVAQWAIALGANVVTCITPGLDIAVNAGRTEAIQNGADHIIVAHADLPLAVTFEHVVRKGKVSLVPDRHNDGTNVLAFPAHSAFTTAYGPGSFDNHKRIAQQAGLDCEVINDNMLELDLDTADDLTELARRESENDERE</sequence>
<dbReference type="InterPro" id="IPR002835">
    <property type="entry name" value="CofC"/>
</dbReference>
<gene>
    <name evidence="5" type="ORF">UFOPK1619_00117</name>
</gene>
<keyword evidence="1" id="KW-0808">Transferase</keyword>
<protein>
    <submittedName>
        <fullName evidence="5">Unannotated protein</fullName>
    </submittedName>
</protein>
<reference evidence="5" key="1">
    <citation type="submission" date="2020-05" db="EMBL/GenBank/DDBJ databases">
        <authorList>
            <person name="Chiriac C."/>
            <person name="Salcher M."/>
            <person name="Ghai R."/>
            <person name="Kavagutti S V."/>
        </authorList>
    </citation>
    <scope>NUCLEOTIDE SEQUENCE</scope>
</reference>
<keyword evidence="3" id="KW-0547">Nucleotide-binding</keyword>
<dbReference type="InterPro" id="IPR029044">
    <property type="entry name" value="Nucleotide-diphossugar_trans"/>
</dbReference>
<dbReference type="EMBL" id="CAEZTI010000010">
    <property type="protein sequence ID" value="CAB4556896.1"/>
    <property type="molecule type" value="Genomic_DNA"/>
</dbReference>
<dbReference type="NCBIfam" id="TIGR03552">
    <property type="entry name" value="F420_cofC"/>
    <property type="match status" value="1"/>
</dbReference>
<dbReference type="GO" id="GO:0005525">
    <property type="term" value="F:GTP binding"/>
    <property type="evidence" value="ECO:0007669"/>
    <property type="project" value="UniProtKB-KW"/>
</dbReference>
<dbReference type="Pfam" id="PF01983">
    <property type="entry name" value="CofC"/>
    <property type="match status" value="1"/>
</dbReference>
<accession>A0A6J6D0H5</accession>
<dbReference type="Gene3D" id="3.90.550.10">
    <property type="entry name" value="Spore Coat Polysaccharide Biosynthesis Protein SpsA, Chain A"/>
    <property type="match status" value="1"/>
</dbReference>
<dbReference type="PANTHER" id="PTHR40392">
    <property type="entry name" value="2-PHOSPHO-L-LACTATE GUANYLYLTRANSFERASE"/>
    <property type="match status" value="1"/>
</dbReference>
<organism evidence="5">
    <name type="scientific">freshwater metagenome</name>
    <dbReference type="NCBI Taxonomy" id="449393"/>
    <lineage>
        <taxon>unclassified sequences</taxon>
        <taxon>metagenomes</taxon>
        <taxon>ecological metagenomes</taxon>
    </lineage>
</organism>
<dbReference type="AlphaFoldDB" id="A0A6J6D0H5"/>
<proteinExistence type="predicted"/>
<dbReference type="PANTHER" id="PTHR40392:SF1">
    <property type="entry name" value="2-PHOSPHO-L-LACTATE GUANYLYLTRANSFERASE"/>
    <property type="match status" value="1"/>
</dbReference>
<keyword evidence="2" id="KW-0548">Nucleotidyltransferase</keyword>